<comment type="caution">
    <text evidence="2">The sequence shown here is derived from an EMBL/GenBank/DDBJ whole genome shotgun (WGS) entry which is preliminary data.</text>
</comment>
<evidence type="ECO:0000256" key="1">
    <source>
        <dbReference type="SAM" id="MobiDB-lite"/>
    </source>
</evidence>
<name>A0ABY1NUG5_9RHOB</name>
<evidence type="ECO:0000313" key="3">
    <source>
        <dbReference type="Proteomes" id="UP001157961"/>
    </source>
</evidence>
<dbReference type="Pfam" id="PF04102">
    <property type="entry name" value="SlyX"/>
    <property type="match status" value="1"/>
</dbReference>
<protein>
    <submittedName>
        <fullName evidence="2">SlyX protein</fullName>
    </submittedName>
</protein>
<gene>
    <name evidence="2" type="ORF">SAMN06265373_103304</name>
</gene>
<keyword evidence="3" id="KW-1185">Reference proteome</keyword>
<organism evidence="2 3">
    <name type="scientific">Shimia sagamensis</name>
    <dbReference type="NCBI Taxonomy" id="1566352"/>
    <lineage>
        <taxon>Bacteria</taxon>
        <taxon>Pseudomonadati</taxon>
        <taxon>Pseudomonadota</taxon>
        <taxon>Alphaproteobacteria</taxon>
        <taxon>Rhodobacterales</taxon>
        <taxon>Roseobacteraceae</taxon>
    </lineage>
</organism>
<evidence type="ECO:0000313" key="2">
    <source>
        <dbReference type="EMBL" id="SMP18668.1"/>
    </source>
</evidence>
<dbReference type="InterPro" id="IPR007236">
    <property type="entry name" value="SlyX"/>
</dbReference>
<dbReference type="Proteomes" id="UP001157961">
    <property type="component" value="Unassembled WGS sequence"/>
</dbReference>
<proteinExistence type="predicted"/>
<feature type="region of interest" description="Disordered" evidence="1">
    <location>
        <begin position="63"/>
        <end position="85"/>
    </location>
</feature>
<accession>A0ABY1NUG5</accession>
<reference evidence="2 3" key="1">
    <citation type="submission" date="2017-05" db="EMBL/GenBank/DDBJ databases">
        <authorList>
            <person name="Varghese N."/>
            <person name="Submissions S."/>
        </authorList>
    </citation>
    <scope>NUCLEOTIDE SEQUENCE [LARGE SCALE GENOMIC DNA]</scope>
    <source>
        <strain evidence="2 3">DSM 29734</strain>
    </source>
</reference>
<sequence>MQSKKDTASLDPQGAAAYAAPMEQLEEKIAHLTRTVEELSDVVARQDTEIALLTRRVQMLMEREAGREKDGGGGIVVGDERPPHY</sequence>
<dbReference type="EMBL" id="FXTY01000003">
    <property type="protein sequence ID" value="SMP18668.1"/>
    <property type="molecule type" value="Genomic_DNA"/>
</dbReference>